<reference evidence="2 3" key="1">
    <citation type="journal article" date="2011" name="J. Bacteriol.">
        <title>Complete genome sequence of Burkholderia rhizoxinica, an endosymbiont of Rhizopus microsporus.</title>
        <authorList>
            <person name="Lackner G."/>
            <person name="Moebius N."/>
            <person name="Partida-Martinez L."/>
            <person name="Hertweck C."/>
        </authorList>
    </citation>
    <scope>NUCLEOTIDE SEQUENCE [LARGE SCALE GENOMIC DNA]</scope>
    <source>
        <strain evidence="3">DSM 19002 / CIP 109453 / HKI 454</strain>
        <plasmid evidence="2 3">pBRH01</plasmid>
    </source>
</reference>
<organism evidence="2 3">
    <name type="scientific">Mycetohabitans rhizoxinica (strain DSM 19002 / CIP 109453 / HKI 454)</name>
    <name type="common">Paraburkholderia rhizoxinica</name>
    <dbReference type="NCBI Taxonomy" id="882378"/>
    <lineage>
        <taxon>Bacteria</taxon>
        <taxon>Pseudomonadati</taxon>
        <taxon>Pseudomonadota</taxon>
        <taxon>Betaproteobacteria</taxon>
        <taxon>Burkholderiales</taxon>
        <taxon>Burkholderiaceae</taxon>
        <taxon>Mycetohabitans</taxon>
    </lineage>
</organism>
<protein>
    <submittedName>
        <fullName evidence="2">Uncharacterized protein</fullName>
    </submittedName>
</protein>
<feature type="compositionally biased region" description="Basic residues" evidence="1">
    <location>
        <begin position="7"/>
        <end position="16"/>
    </location>
</feature>
<keyword evidence="2" id="KW-0614">Plasmid</keyword>
<dbReference type="KEGG" id="brh:RBRH_00421"/>
<dbReference type="EMBL" id="FR687360">
    <property type="protein sequence ID" value="CBW76501.1"/>
    <property type="molecule type" value="Genomic_DNA"/>
</dbReference>
<dbReference type="AlphaFoldDB" id="E5ATS7"/>
<dbReference type="HOGENOM" id="CLU_2192106_0_0_4"/>
<evidence type="ECO:0000313" key="3">
    <source>
        <dbReference type="Proteomes" id="UP000007437"/>
    </source>
</evidence>
<geneLocation type="plasmid" evidence="2 3">
    <name>pBRH01</name>
</geneLocation>
<proteinExistence type="predicted"/>
<feature type="region of interest" description="Disordered" evidence="1">
    <location>
        <begin position="1"/>
        <end position="20"/>
    </location>
</feature>
<accession>E5ATS7</accession>
<dbReference type="Proteomes" id="UP000007437">
    <property type="component" value="Plasmid pBRH01"/>
</dbReference>
<gene>
    <name evidence="2" type="ordered locus">RBRH_00421</name>
</gene>
<evidence type="ECO:0000256" key="1">
    <source>
        <dbReference type="SAM" id="MobiDB-lite"/>
    </source>
</evidence>
<sequence length="108" mass="11860">MLTRGLGGRRRHRRAGSRYAHAQEAIGIIAHAARGTVALMERGHCDGDRRPRGRSQTGSESRELTRREGAAWRRIGRAAPAWSFVEKVGRVGHAHAHADNGPVEPPSR</sequence>
<feature type="region of interest" description="Disordered" evidence="1">
    <location>
        <begin position="42"/>
        <end position="68"/>
    </location>
</feature>
<evidence type="ECO:0000313" key="2">
    <source>
        <dbReference type="EMBL" id="CBW76501.1"/>
    </source>
</evidence>
<name>E5ATS7_MYCRK</name>